<dbReference type="Gene3D" id="4.10.240.10">
    <property type="entry name" value="Zn(2)-C6 fungal-type DNA-binding domain"/>
    <property type="match status" value="1"/>
</dbReference>
<dbReference type="GO" id="GO:0000981">
    <property type="term" value="F:DNA-binding transcription factor activity, RNA polymerase II-specific"/>
    <property type="evidence" value="ECO:0007669"/>
    <property type="project" value="InterPro"/>
</dbReference>
<dbReference type="Proteomes" id="UP000042958">
    <property type="component" value="Unassembled WGS sequence"/>
</dbReference>
<dbReference type="PANTHER" id="PTHR46910:SF40">
    <property type="entry name" value="ZN(II)2CYS6 TRANSCRIPTION FACTOR (EUROFUNG)"/>
    <property type="match status" value="1"/>
</dbReference>
<proteinExistence type="predicted"/>
<dbReference type="PANTHER" id="PTHR46910">
    <property type="entry name" value="TRANSCRIPTION FACTOR PDR1"/>
    <property type="match status" value="1"/>
</dbReference>
<evidence type="ECO:0000256" key="2">
    <source>
        <dbReference type="ARBA" id="ARBA00023125"/>
    </source>
</evidence>
<sequence length="812" mass="89326">MNSREQSDMPPAPSYPSPNGAQMAQGAMPYYSNRQMTTDELLSAELSREASGPGLGDGSNNGVHHGQGMVLGSANAGDMGRSSNEDQHQHQHMLQFPPSQQVGVDPNHDLSYGEQSARKRSKISRACDECRRKKVRCDASSETGLETCSNCRRLGVVCQFSRVPMKRGPSKGYIKELAERLHTLESQMQPGIVQSDVPYQSMNEVSLARGYQDFTSPVDPGSAGRKRTYSVFEGLPSSSFAQPSFNGRGSQNAFDAPEATADPYNPTVTSGGAPKPGNLFWNPTGNDQDISNSLPSGLEMTELPKHEGDDDMAPVHLDEGALDAYYQKVHPLLPILPHTRERTLELLHQCNRETQEIFCYALYTVTRTDLSRVAGNFEKVTSFDNAQDLLLYHTRQPLIVHSTAANLIWFQTLIMMIIDCDTRGPDNFVVKDGLPKHTLVQAASKLGYDLAKSQGQLKTKRVSDADVDSDANLTRRNWVAFIILARWYAISVADATVIGGQEIGGREDERVVGQITTGIASYSTFLSEMVTLATVEHNVCQTNTGLGRMVGANMVASLERLAEMEDIFKVHEMPESTIRPLFESLQAQLYWTVRLLIKRHVFIYSPYEIIYCAQEVINELHKATLQNRLSTPFDLHSLALASMTLLEATVLSEHSDECWNSLEKVEEILDRRAKRSMESAEFGNIFGTPGWDAKIRVFLEWRRAKSQESLLHEAGGAVKVGAGSQPPVMGPNEQRSLQHLADLAVGAEGSVGQNASTPPPGLSADQGETSPNLAPQLAQVGGSSGRVVVDFTMLTKEGYLNVFSGLIYRRTR</sequence>
<dbReference type="InterPro" id="IPR036864">
    <property type="entry name" value="Zn2-C6_fun-type_DNA-bd_sf"/>
</dbReference>
<dbReference type="OrthoDB" id="5426978at2759"/>
<organism evidence="7 8">
    <name type="scientific">Penicillium brasilianum</name>
    <dbReference type="NCBI Taxonomy" id="104259"/>
    <lineage>
        <taxon>Eukaryota</taxon>
        <taxon>Fungi</taxon>
        <taxon>Dikarya</taxon>
        <taxon>Ascomycota</taxon>
        <taxon>Pezizomycotina</taxon>
        <taxon>Eurotiomycetes</taxon>
        <taxon>Eurotiomycetidae</taxon>
        <taxon>Eurotiales</taxon>
        <taxon>Aspergillaceae</taxon>
        <taxon>Penicillium</taxon>
    </lineage>
</organism>
<dbReference type="STRING" id="104259.A0A0F7VJ40"/>
<feature type="compositionally biased region" description="Polar residues" evidence="5">
    <location>
        <begin position="281"/>
        <end position="295"/>
    </location>
</feature>
<dbReference type="GO" id="GO:0008270">
    <property type="term" value="F:zinc ion binding"/>
    <property type="evidence" value="ECO:0007669"/>
    <property type="project" value="InterPro"/>
</dbReference>
<gene>
    <name evidence="7" type="ORF">PMG11_05247</name>
</gene>
<feature type="region of interest" description="Disordered" evidence="5">
    <location>
        <begin position="1"/>
        <end position="91"/>
    </location>
</feature>
<dbReference type="InterPro" id="IPR001138">
    <property type="entry name" value="Zn2Cys6_DnaBD"/>
</dbReference>
<dbReference type="SMART" id="SM00066">
    <property type="entry name" value="GAL4"/>
    <property type="match status" value="1"/>
</dbReference>
<name>A0A0F7VJ40_PENBI</name>
<feature type="region of interest" description="Disordered" evidence="5">
    <location>
        <begin position="242"/>
        <end position="310"/>
    </location>
</feature>
<evidence type="ECO:0000313" key="8">
    <source>
        <dbReference type="Proteomes" id="UP000042958"/>
    </source>
</evidence>
<dbReference type="SUPFAM" id="SSF57701">
    <property type="entry name" value="Zn2/Cys6 DNA-binding domain"/>
    <property type="match status" value="1"/>
</dbReference>
<reference evidence="8" key="1">
    <citation type="journal article" date="2015" name="Genome Announc.">
        <title>Draft genome sequence of the fungus Penicillium brasilianum MG11.</title>
        <authorList>
            <person name="Horn F."/>
            <person name="Linde J."/>
            <person name="Mattern D.J."/>
            <person name="Walther G."/>
            <person name="Guthke R."/>
            <person name="Brakhage A.A."/>
            <person name="Valiante V."/>
        </authorList>
    </citation>
    <scope>NUCLEOTIDE SEQUENCE [LARGE SCALE GENOMIC DNA]</scope>
    <source>
        <strain evidence="8">MG11</strain>
    </source>
</reference>
<dbReference type="EMBL" id="CDHK01000004">
    <property type="protein sequence ID" value="CEO60630.1"/>
    <property type="molecule type" value="Genomic_DNA"/>
</dbReference>
<dbReference type="CDD" id="cd00067">
    <property type="entry name" value="GAL4"/>
    <property type="match status" value="1"/>
</dbReference>
<dbReference type="PROSITE" id="PS00463">
    <property type="entry name" value="ZN2_CY6_FUNGAL_1"/>
    <property type="match status" value="1"/>
</dbReference>
<feature type="region of interest" description="Disordered" evidence="5">
    <location>
        <begin position="749"/>
        <end position="773"/>
    </location>
</feature>
<feature type="region of interest" description="Disordered" evidence="5">
    <location>
        <begin position="98"/>
        <end position="117"/>
    </location>
</feature>
<dbReference type="GO" id="GO:0003677">
    <property type="term" value="F:DNA binding"/>
    <property type="evidence" value="ECO:0007669"/>
    <property type="project" value="UniProtKB-KW"/>
</dbReference>
<evidence type="ECO:0000256" key="1">
    <source>
        <dbReference type="ARBA" id="ARBA00023015"/>
    </source>
</evidence>
<dbReference type="Pfam" id="PF00172">
    <property type="entry name" value="Zn_clus"/>
    <property type="match status" value="1"/>
</dbReference>
<keyword evidence="3" id="KW-0804">Transcription</keyword>
<keyword evidence="2" id="KW-0238">DNA-binding</keyword>
<dbReference type="InterPro" id="IPR050987">
    <property type="entry name" value="AtrR-like"/>
</dbReference>
<evidence type="ECO:0000259" key="6">
    <source>
        <dbReference type="PROSITE" id="PS50048"/>
    </source>
</evidence>
<keyword evidence="1" id="KW-0805">Transcription regulation</keyword>
<keyword evidence="8" id="KW-1185">Reference proteome</keyword>
<dbReference type="AlphaFoldDB" id="A0A0F7VJ40"/>
<evidence type="ECO:0000256" key="5">
    <source>
        <dbReference type="SAM" id="MobiDB-lite"/>
    </source>
</evidence>
<accession>A0A0F7VJ40</accession>
<evidence type="ECO:0000313" key="7">
    <source>
        <dbReference type="EMBL" id="CEO60630.1"/>
    </source>
</evidence>
<evidence type="ECO:0000256" key="3">
    <source>
        <dbReference type="ARBA" id="ARBA00023163"/>
    </source>
</evidence>
<dbReference type="CDD" id="cd12148">
    <property type="entry name" value="fungal_TF_MHR"/>
    <property type="match status" value="1"/>
</dbReference>
<feature type="compositionally biased region" description="Polar residues" evidence="5">
    <location>
        <begin position="242"/>
        <end position="253"/>
    </location>
</feature>
<keyword evidence="4" id="KW-0539">Nucleus</keyword>
<feature type="domain" description="Zn(2)-C6 fungal-type" evidence="6">
    <location>
        <begin position="126"/>
        <end position="160"/>
    </location>
</feature>
<protein>
    <recommendedName>
        <fullName evidence="6">Zn(2)-C6 fungal-type domain-containing protein</fullName>
    </recommendedName>
</protein>
<evidence type="ECO:0000256" key="4">
    <source>
        <dbReference type="ARBA" id="ARBA00023242"/>
    </source>
</evidence>
<dbReference type="PROSITE" id="PS50048">
    <property type="entry name" value="ZN2_CY6_FUNGAL_2"/>
    <property type="match status" value="1"/>
</dbReference>